<gene>
    <name evidence="4" type="ORF">SAMN05444271_1462</name>
</gene>
<dbReference type="SUPFAM" id="SSF53850">
    <property type="entry name" value="Periplasmic binding protein-like II"/>
    <property type="match status" value="1"/>
</dbReference>
<protein>
    <submittedName>
        <fullName evidence="4">Amino acid ABC transporter substrate-binding protein, PAAT family</fullName>
    </submittedName>
</protein>
<dbReference type="SMART" id="SM00062">
    <property type="entry name" value="PBPb"/>
    <property type="match status" value="1"/>
</dbReference>
<proteinExistence type="predicted"/>
<organism evidence="4 5">
    <name type="scientific">Halohasta litchfieldiae</name>
    <dbReference type="NCBI Taxonomy" id="1073996"/>
    <lineage>
        <taxon>Archaea</taxon>
        <taxon>Methanobacteriati</taxon>
        <taxon>Methanobacteriota</taxon>
        <taxon>Stenosarchaea group</taxon>
        <taxon>Halobacteria</taxon>
        <taxon>Halobacteriales</taxon>
        <taxon>Haloferacaceae</taxon>
        <taxon>Halohasta</taxon>
    </lineage>
</organism>
<accession>A0A1H6XRK5</accession>
<dbReference type="STRING" id="1073996.SAMN05444271_1462"/>
<name>A0A1H6XRK5_9EURY</name>
<dbReference type="CDD" id="cd13624">
    <property type="entry name" value="PBP2_Arg_Lys_His"/>
    <property type="match status" value="1"/>
</dbReference>
<evidence type="ECO:0000259" key="3">
    <source>
        <dbReference type="SMART" id="SM00062"/>
    </source>
</evidence>
<reference evidence="4 5" key="1">
    <citation type="submission" date="2016-10" db="EMBL/GenBank/DDBJ databases">
        <authorList>
            <person name="de Groot N.N."/>
        </authorList>
    </citation>
    <scope>NUCLEOTIDE SEQUENCE [LARGE SCALE GENOMIC DNA]</scope>
    <source>
        <strain evidence="4 5">DSM 22187</strain>
    </source>
</reference>
<feature type="domain" description="Solute-binding protein family 3/N-terminal" evidence="3">
    <location>
        <begin position="62"/>
        <end position="283"/>
    </location>
</feature>
<feature type="region of interest" description="Disordered" evidence="2">
    <location>
        <begin position="50"/>
        <end position="71"/>
    </location>
</feature>
<evidence type="ECO:0000313" key="4">
    <source>
        <dbReference type="EMBL" id="SEJ31681.1"/>
    </source>
</evidence>
<accession>A0A2H4PXL7</accession>
<evidence type="ECO:0000256" key="2">
    <source>
        <dbReference type="SAM" id="MobiDB-lite"/>
    </source>
</evidence>
<evidence type="ECO:0000313" key="5">
    <source>
        <dbReference type="Proteomes" id="UP000198888"/>
    </source>
</evidence>
<sequence length="283" mass="30249">MAVDILCVETLNTDSYKYRSMTPDANIDRRSYLKAVGAVGASGALAGCTGGSDDSDDGGNNVINPGTAPGFPPFEYTQDGELVGFDVDLAEAAIERAGYEVGEWTEIEFDSLIPSLTQGNVDLVAAAMTITEDRQQQIAFTDPYYESDQAVLVREGGDLSPESVDDLAGAVVGAQSGTTGQDEVEALVDDGTVAADDVRQYDNYTLGVQDLENGNVDVLIIDIPVAENFADGRAVTIAFTIETGEVYGMGMRQDDDRLADINDALAEMQEDGTYDELVTEWFE</sequence>
<dbReference type="Proteomes" id="UP000198888">
    <property type="component" value="Unassembled WGS sequence"/>
</dbReference>
<evidence type="ECO:0000256" key="1">
    <source>
        <dbReference type="ARBA" id="ARBA00022729"/>
    </source>
</evidence>
<dbReference type="Gene3D" id="3.40.190.10">
    <property type="entry name" value="Periplasmic binding protein-like II"/>
    <property type="match status" value="2"/>
</dbReference>
<keyword evidence="5" id="KW-1185">Reference proteome</keyword>
<dbReference type="Pfam" id="PF00497">
    <property type="entry name" value="SBP_bac_3"/>
    <property type="match status" value="1"/>
</dbReference>
<dbReference type="AlphaFoldDB" id="A0A1H6XRK5"/>
<keyword evidence="1" id="KW-0732">Signal</keyword>
<dbReference type="PANTHER" id="PTHR35936">
    <property type="entry name" value="MEMBRANE-BOUND LYTIC MUREIN TRANSGLYCOSYLASE F"/>
    <property type="match status" value="1"/>
</dbReference>
<dbReference type="PANTHER" id="PTHR35936:SF17">
    <property type="entry name" value="ARGININE-BINDING EXTRACELLULAR PROTEIN ARTP"/>
    <property type="match status" value="1"/>
</dbReference>
<dbReference type="KEGG" id="hae:halTADL_0024"/>
<dbReference type="InterPro" id="IPR001638">
    <property type="entry name" value="Solute-binding_3/MltF_N"/>
</dbReference>
<dbReference type="EMBL" id="FNYR01000046">
    <property type="protein sequence ID" value="SEJ31681.1"/>
    <property type="molecule type" value="Genomic_DNA"/>
</dbReference>